<gene>
    <name evidence="2" type="ORF">C491_17724</name>
</gene>
<evidence type="ECO:0000313" key="2">
    <source>
        <dbReference type="EMBL" id="ELY54960.1"/>
    </source>
</evidence>
<evidence type="ECO:0000313" key="3">
    <source>
        <dbReference type="Proteomes" id="UP000011688"/>
    </source>
</evidence>
<reference evidence="2 3" key="1">
    <citation type="journal article" date="2014" name="PLoS Genet.">
        <title>Phylogenetically driven sequencing of extremely halophilic archaea reveals strategies for static and dynamic osmo-response.</title>
        <authorList>
            <person name="Becker E.A."/>
            <person name="Seitzer P.M."/>
            <person name="Tritt A."/>
            <person name="Larsen D."/>
            <person name="Krusor M."/>
            <person name="Yao A.I."/>
            <person name="Wu D."/>
            <person name="Madern D."/>
            <person name="Eisen J.A."/>
            <person name="Darling A.E."/>
            <person name="Facciotti M.T."/>
        </authorList>
    </citation>
    <scope>NUCLEOTIDE SEQUENCE [LARGE SCALE GENOMIC DNA]</scope>
    <source>
        <strain evidence="2 3">DSM 10524</strain>
    </source>
</reference>
<dbReference type="AlphaFoldDB" id="L9WZS3"/>
<protein>
    <submittedName>
        <fullName evidence="2">Uncharacterized protein</fullName>
    </submittedName>
</protein>
<evidence type="ECO:0000256" key="1">
    <source>
        <dbReference type="SAM" id="Phobius"/>
    </source>
</evidence>
<keyword evidence="3" id="KW-1185">Reference proteome</keyword>
<dbReference type="OrthoDB" id="192325at2157"/>
<keyword evidence="1" id="KW-1133">Transmembrane helix</keyword>
<feature type="transmembrane region" description="Helical" evidence="1">
    <location>
        <begin position="12"/>
        <end position="33"/>
    </location>
</feature>
<keyword evidence="1" id="KW-0812">Transmembrane</keyword>
<organism evidence="2 3">
    <name type="scientific">Natronococcus amylolyticus DSM 10524</name>
    <dbReference type="NCBI Taxonomy" id="1227497"/>
    <lineage>
        <taxon>Archaea</taxon>
        <taxon>Methanobacteriati</taxon>
        <taxon>Methanobacteriota</taxon>
        <taxon>Stenosarchaea group</taxon>
        <taxon>Halobacteria</taxon>
        <taxon>Halobacteriales</taxon>
        <taxon>Natrialbaceae</taxon>
        <taxon>Natronococcus</taxon>
    </lineage>
</organism>
<dbReference type="Proteomes" id="UP000011688">
    <property type="component" value="Unassembled WGS sequence"/>
</dbReference>
<name>L9WZS3_9EURY</name>
<sequence length="67" mass="7565">MVDPLPAFVELAIYLYFFGVAALGLALHSRLWLAPRVRGRLHSGGFVAAVADRRRESSHPPRRNRRP</sequence>
<comment type="caution">
    <text evidence="2">The sequence shown here is derived from an EMBL/GenBank/DDBJ whole genome shotgun (WGS) entry which is preliminary data.</text>
</comment>
<proteinExistence type="predicted"/>
<keyword evidence="1" id="KW-0472">Membrane</keyword>
<dbReference type="RefSeq" id="WP_005558608.1">
    <property type="nucleotide sequence ID" value="NZ_AOIB01000033.1"/>
</dbReference>
<accession>L9WZS3</accession>
<dbReference type="EMBL" id="AOIB01000033">
    <property type="protein sequence ID" value="ELY54960.1"/>
    <property type="molecule type" value="Genomic_DNA"/>
</dbReference>